<dbReference type="InterPro" id="IPR017407">
    <property type="entry name" value="Ser/Thr_kinase_Rio1"/>
</dbReference>
<comment type="caution">
    <text evidence="27">The sequence shown here is derived from an EMBL/GenBank/DDBJ whole genome shotgun (WGS) entry which is preliminary data.</text>
</comment>
<dbReference type="InterPro" id="IPR051272">
    <property type="entry name" value="RIO-type_Ser/Thr_kinase"/>
</dbReference>
<keyword evidence="6" id="KW-0963">Cytoplasm</keyword>
<dbReference type="InterPro" id="IPR018934">
    <property type="entry name" value="RIO_dom"/>
</dbReference>
<dbReference type="InterPro" id="IPR011009">
    <property type="entry name" value="Kinase-like_dom_sf"/>
</dbReference>
<feature type="binding site" evidence="23">
    <location>
        <position position="202"/>
    </location>
    <ligand>
        <name>ATP</name>
        <dbReference type="ChEBI" id="CHEBI:30616"/>
    </ligand>
</feature>
<keyword evidence="9 21" id="KW-0808">Transferase</keyword>
<evidence type="ECO:0000256" key="15">
    <source>
        <dbReference type="ARBA" id="ARBA00022842"/>
    </source>
</evidence>
<evidence type="ECO:0000256" key="9">
    <source>
        <dbReference type="ARBA" id="ARBA00022679"/>
    </source>
</evidence>
<feature type="region of interest" description="Disordered" evidence="25">
    <location>
        <begin position="41"/>
        <end position="90"/>
    </location>
</feature>
<name>A0A8S1C539_9INSE</name>
<comment type="subunit">
    <text evidence="20">Associates with the precursor of the 40S ribosome subunit. Interacts (via its N-terminus) with PRMT5 (via its N-terminus). Interacts with WDR77. Found in a PRMT5 complex composed of PRMT5, WDR77 and RIOK1. Interacts (via its C-terminus) with NCL; this interaction targets NCL for PRTM5 methylation.</text>
</comment>
<reference evidence="27 28" key="1">
    <citation type="submission" date="2020-04" db="EMBL/GenBank/DDBJ databases">
        <authorList>
            <person name="Alioto T."/>
            <person name="Alioto T."/>
            <person name="Gomez Garrido J."/>
        </authorList>
    </citation>
    <scope>NUCLEOTIDE SEQUENCE [LARGE SCALE GENOMIC DNA]</scope>
</reference>
<evidence type="ECO:0000313" key="28">
    <source>
        <dbReference type="Proteomes" id="UP000494165"/>
    </source>
</evidence>
<dbReference type="EC" id="2.7.11.1" evidence="4 21"/>
<keyword evidence="12 21" id="KW-0418">Kinase</keyword>
<keyword evidence="8 21" id="KW-0723">Serine/threonine-protein kinase</keyword>
<feature type="binding site" evidence="24">
    <location>
        <position position="323"/>
    </location>
    <ligand>
        <name>Mg(2+)</name>
        <dbReference type="ChEBI" id="CHEBI:18420"/>
    </ligand>
</feature>
<evidence type="ECO:0000256" key="12">
    <source>
        <dbReference type="ARBA" id="ARBA00022777"/>
    </source>
</evidence>
<feature type="region of interest" description="Disordered" evidence="25">
    <location>
        <begin position="450"/>
        <end position="528"/>
    </location>
</feature>
<evidence type="ECO:0000256" key="14">
    <source>
        <dbReference type="ARBA" id="ARBA00022840"/>
    </source>
</evidence>
<keyword evidence="11 21" id="KW-0547">Nucleotide-binding</keyword>
<keyword evidence="13" id="KW-0378">Hydrolase</keyword>
<dbReference type="GO" id="GO:0042254">
    <property type="term" value="P:ribosome biogenesis"/>
    <property type="evidence" value="ECO:0007669"/>
    <property type="project" value="UniProtKB-KW"/>
</dbReference>
<keyword evidence="15" id="KW-0460">Magnesium</keyword>
<keyword evidence="7" id="KW-0690">Ribosome biogenesis</keyword>
<feature type="binding site" evidence="23">
    <location>
        <position position="274"/>
    </location>
    <ligand>
        <name>ATP</name>
        <dbReference type="ChEBI" id="CHEBI:30616"/>
    </ligand>
</feature>
<dbReference type="PANTHER" id="PTHR45723">
    <property type="entry name" value="SERINE/THREONINE-PROTEIN KINASE RIO1"/>
    <property type="match status" value="1"/>
</dbReference>
<dbReference type="GO" id="GO:0016787">
    <property type="term" value="F:hydrolase activity"/>
    <property type="evidence" value="ECO:0007669"/>
    <property type="project" value="UniProtKB-KW"/>
</dbReference>
<dbReference type="Gene3D" id="3.30.200.20">
    <property type="entry name" value="Phosphorylase Kinase, domain 1"/>
    <property type="match status" value="1"/>
</dbReference>
<dbReference type="PROSITE" id="PS01245">
    <property type="entry name" value="RIO1"/>
    <property type="match status" value="1"/>
</dbReference>
<dbReference type="FunFam" id="1.10.510.10:FF:000232">
    <property type="entry name" value="Serine/threonine-protein kinase RIO1"/>
    <property type="match status" value="1"/>
</dbReference>
<evidence type="ECO:0000313" key="27">
    <source>
        <dbReference type="EMBL" id="CAB3363185.1"/>
    </source>
</evidence>
<accession>A0A8S1C539</accession>
<dbReference type="InterPro" id="IPR018935">
    <property type="entry name" value="RIO_kinase_CS"/>
</dbReference>
<comment type="catalytic activity">
    <reaction evidence="18">
        <text>ATP + H2O = ADP + phosphate + H(+)</text>
        <dbReference type="Rhea" id="RHEA:13065"/>
        <dbReference type="ChEBI" id="CHEBI:15377"/>
        <dbReference type="ChEBI" id="CHEBI:15378"/>
        <dbReference type="ChEBI" id="CHEBI:30616"/>
        <dbReference type="ChEBI" id="CHEBI:43474"/>
        <dbReference type="ChEBI" id="CHEBI:456216"/>
    </reaction>
</comment>
<comment type="catalytic activity">
    <reaction evidence="16 21">
        <text>L-threonyl-[protein] + ATP = O-phospho-L-threonyl-[protein] + ADP + H(+)</text>
        <dbReference type="Rhea" id="RHEA:46608"/>
        <dbReference type="Rhea" id="RHEA-COMP:11060"/>
        <dbReference type="Rhea" id="RHEA-COMP:11605"/>
        <dbReference type="ChEBI" id="CHEBI:15378"/>
        <dbReference type="ChEBI" id="CHEBI:30013"/>
        <dbReference type="ChEBI" id="CHEBI:30616"/>
        <dbReference type="ChEBI" id="CHEBI:61977"/>
        <dbReference type="ChEBI" id="CHEBI:456216"/>
        <dbReference type="EC" id="2.7.11.1"/>
    </reaction>
</comment>
<dbReference type="GO" id="GO:0005524">
    <property type="term" value="F:ATP binding"/>
    <property type="evidence" value="ECO:0007669"/>
    <property type="project" value="UniProtKB-KW"/>
</dbReference>
<evidence type="ECO:0000259" key="26">
    <source>
        <dbReference type="SMART" id="SM00090"/>
    </source>
</evidence>
<dbReference type="Proteomes" id="UP000494165">
    <property type="component" value="Unassembled WGS sequence"/>
</dbReference>
<evidence type="ECO:0000256" key="4">
    <source>
        <dbReference type="ARBA" id="ARBA00012513"/>
    </source>
</evidence>
<feature type="compositionally biased region" description="Polar residues" evidence="25">
    <location>
        <begin position="468"/>
        <end position="484"/>
    </location>
</feature>
<evidence type="ECO:0000256" key="5">
    <source>
        <dbReference type="ARBA" id="ARBA00016038"/>
    </source>
</evidence>
<feature type="active site" description="Proton acceptor" evidence="22">
    <location>
        <position position="318"/>
    </location>
</feature>
<evidence type="ECO:0000256" key="11">
    <source>
        <dbReference type="ARBA" id="ARBA00022741"/>
    </source>
</evidence>
<comment type="catalytic activity">
    <reaction evidence="17 21">
        <text>L-seryl-[protein] + ATP = O-phospho-L-seryl-[protein] + ADP + H(+)</text>
        <dbReference type="Rhea" id="RHEA:17989"/>
        <dbReference type="Rhea" id="RHEA-COMP:9863"/>
        <dbReference type="Rhea" id="RHEA-COMP:11604"/>
        <dbReference type="ChEBI" id="CHEBI:15378"/>
        <dbReference type="ChEBI" id="CHEBI:29999"/>
        <dbReference type="ChEBI" id="CHEBI:30616"/>
        <dbReference type="ChEBI" id="CHEBI:83421"/>
        <dbReference type="ChEBI" id="CHEBI:456216"/>
        <dbReference type="EC" id="2.7.11.1"/>
    </reaction>
</comment>
<evidence type="ECO:0000256" key="6">
    <source>
        <dbReference type="ARBA" id="ARBA00022490"/>
    </source>
</evidence>
<evidence type="ECO:0000256" key="24">
    <source>
        <dbReference type="PIRSR" id="PIRSR038147-3"/>
    </source>
</evidence>
<evidence type="ECO:0000256" key="21">
    <source>
        <dbReference type="PIRNR" id="PIRNR038147"/>
    </source>
</evidence>
<evidence type="ECO:0000256" key="23">
    <source>
        <dbReference type="PIRSR" id="PIRSR038147-2"/>
    </source>
</evidence>
<evidence type="ECO:0000256" key="18">
    <source>
        <dbReference type="ARBA" id="ARBA00049360"/>
    </source>
</evidence>
<evidence type="ECO:0000256" key="13">
    <source>
        <dbReference type="ARBA" id="ARBA00022801"/>
    </source>
</evidence>
<feature type="compositionally biased region" description="Acidic residues" evidence="25">
    <location>
        <begin position="53"/>
        <end position="72"/>
    </location>
</feature>
<feature type="compositionally biased region" description="Basic residues" evidence="25">
    <location>
        <begin position="509"/>
        <end position="522"/>
    </location>
</feature>
<evidence type="ECO:0000256" key="19">
    <source>
        <dbReference type="ARBA" id="ARBA00057025"/>
    </source>
</evidence>
<dbReference type="FunFam" id="3.30.200.20:FF:000148">
    <property type="entry name" value="Serine/threonine-protein kinase RIO1"/>
    <property type="match status" value="1"/>
</dbReference>
<evidence type="ECO:0000256" key="17">
    <source>
        <dbReference type="ARBA" id="ARBA00048679"/>
    </source>
</evidence>
<evidence type="ECO:0000256" key="22">
    <source>
        <dbReference type="PIRSR" id="PIRSR038147-1"/>
    </source>
</evidence>
<dbReference type="GO" id="GO:0005737">
    <property type="term" value="C:cytoplasm"/>
    <property type="evidence" value="ECO:0007669"/>
    <property type="project" value="UniProtKB-SubCell"/>
</dbReference>
<gene>
    <name evidence="27" type="ORF">CLODIP_2_CD14797</name>
</gene>
<comment type="cofactor">
    <cofactor evidence="1 24">
        <name>Mg(2+)</name>
        <dbReference type="ChEBI" id="CHEBI:18420"/>
    </cofactor>
</comment>
<evidence type="ECO:0000256" key="20">
    <source>
        <dbReference type="ARBA" id="ARBA00063876"/>
    </source>
</evidence>
<dbReference type="PIRSF" id="PIRSF038147">
    <property type="entry name" value="Ser/Thr_PK_RIO1"/>
    <property type="match status" value="1"/>
</dbReference>
<dbReference type="Pfam" id="PF01163">
    <property type="entry name" value="RIO1"/>
    <property type="match status" value="1"/>
</dbReference>
<keyword evidence="10" id="KW-0479">Metal-binding</keyword>
<evidence type="ECO:0000256" key="25">
    <source>
        <dbReference type="SAM" id="MobiDB-lite"/>
    </source>
</evidence>
<evidence type="ECO:0000256" key="16">
    <source>
        <dbReference type="ARBA" id="ARBA00047899"/>
    </source>
</evidence>
<evidence type="ECO:0000256" key="1">
    <source>
        <dbReference type="ARBA" id="ARBA00001946"/>
    </source>
</evidence>
<dbReference type="SUPFAM" id="SSF56112">
    <property type="entry name" value="Protein kinase-like (PK-like)"/>
    <property type="match status" value="1"/>
</dbReference>
<dbReference type="GO" id="GO:0004674">
    <property type="term" value="F:protein serine/threonine kinase activity"/>
    <property type="evidence" value="ECO:0007669"/>
    <property type="project" value="UniProtKB-KW"/>
</dbReference>
<proteinExistence type="inferred from homology"/>
<keyword evidence="14 21" id="KW-0067">ATP-binding</keyword>
<feature type="domain" description="RIO kinase" evidence="26">
    <location>
        <begin position="145"/>
        <end position="381"/>
    </location>
</feature>
<dbReference type="OrthoDB" id="205248at2759"/>
<organism evidence="27 28">
    <name type="scientific">Cloeon dipterum</name>
    <dbReference type="NCBI Taxonomy" id="197152"/>
    <lineage>
        <taxon>Eukaryota</taxon>
        <taxon>Metazoa</taxon>
        <taxon>Ecdysozoa</taxon>
        <taxon>Arthropoda</taxon>
        <taxon>Hexapoda</taxon>
        <taxon>Insecta</taxon>
        <taxon>Pterygota</taxon>
        <taxon>Palaeoptera</taxon>
        <taxon>Ephemeroptera</taxon>
        <taxon>Pisciforma</taxon>
        <taxon>Baetidae</taxon>
        <taxon>Cloeon</taxon>
    </lineage>
</organism>
<dbReference type="InterPro" id="IPR000687">
    <property type="entry name" value="RIO_kinase"/>
</dbReference>
<dbReference type="EMBL" id="CADEPI010000011">
    <property type="protein sequence ID" value="CAB3363185.1"/>
    <property type="molecule type" value="Genomic_DNA"/>
</dbReference>
<dbReference type="Gene3D" id="1.10.510.10">
    <property type="entry name" value="Transferase(Phosphotransferase) domain 1"/>
    <property type="match status" value="1"/>
</dbReference>
<comment type="function">
    <text evidence="19">Involved in the final steps of cytoplasmic maturation of the 40S ribosomal subunit. Involved in processing of 18S-E pre-rRNA to the mature 18S rRNA. Required for the recycling of NOB1 and PNO1 from the late 40S precursor. The association with the very late 40S subunit intermediate may involve a translation-like checkpoint point cycle preceeding the binding to the 60S ribosomal subunit. Despite the protein kinase domain is proposed to act predominantly as an ATPase. The catalytic activity regulates its dynamic association with the 40S subunit. In addition to its role in ribosomal biogenesis acts as an adapter protein by recruiting NCL/nucleolin the to PRMT5 complex for its symmetrical methylation.</text>
</comment>
<feature type="compositionally biased region" description="Basic and acidic residues" evidence="25">
    <location>
        <begin position="485"/>
        <end position="494"/>
    </location>
</feature>
<evidence type="ECO:0000256" key="2">
    <source>
        <dbReference type="ARBA" id="ARBA00004496"/>
    </source>
</evidence>
<dbReference type="CDD" id="cd05147">
    <property type="entry name" value="RIO1_euk"/>
    <property type="match status" value="1"/>
</dbReference>
<comment type="subcellular location">
    <subcellularLocation>
        <location evidence="2">Cytoplasm</location>
    </subcellularLocation>
</comment>
<comment type="similarity">
    <text evidence="3 21">Belongs to the protein kinase superfamily. RIO-type Ser/Thr kinase family.</text>
</comment>
<feature type="active site" description="4-aspartylphosphate intermediate" evidence="22">
    <location>
        <position position="335"/>
    </location>
</feature>
<evidence type="ECO:0000256" key="8">
    <source>
        <dbReference type="ARBA" id="ARBA00022527"/>
    </source>
</evidence>
<evidence type="ECO:0000256" key="10">
    <source>
        <dbReference type="ARBA" id="ARBA00022723"/>
    </source>
</evidence>
<keyword evidence="28" id="KW-1185">Reference proteome</keyword>
<dbReference type="AlphaFoldDB" id="A0A8S1C539"/>
<evidence type="ECO:0000256" key="3">
    <source>
        <dbReference type="ARBA" id="ARBA00009196"/>
    </source>
</evidence>
<dbReference type="GO" id="GO:0046872">
    <property type="term" value="F:metal ion binding"/>
    <property type="evidence" value="ECO:0007669"/>
    <property type="project" value="UniProtKB-KW"/>
</dbReference>
<protein>
    <recommendedName>
        <fullName evidence="5 21">Serine/threonine-protein kinase RIO1</fullName>
        <ecNumber evidence="4 21">2.7.11.1</ecNumber>
    </recommendedName>
</protein>
<sequence>MSAPYAIVMDGRFQIEDGQFDDADEENLNPSLSISALAAKMKDSKLPDTSSSSEEEDFYDEEVDSDDDDDDFHEPGEFPRHQGPNAQTRTFKVSHYQPSDKLFKKFVNKINVEKYEGSANLSGSAANKLIDNSKKTAADKLRNKDKKDRATAEQVMDPRTRMVLFKLLSRGAVKEVNGCISTGKEANVYHALGKSGSDLAIKVYKTSILVFKDRDKYVSGEFRFRHGYCRSNPRKMVRTWAEKEMRNLVRLELGGVRAPKPLLLRSHVLLMEFLGSNGWPAPKLKDVELSGNKYCELYRECVEVMWQLYHECKLVHADLSEFNLLYHEGHAYVIDVSQSVEHDHPHALDFLRKDCTNITDFFKKKEVATLNIRTLFDFIVDLNITKDKVQDKLDELSQKAASEPYDEGDDEVFKKAFIPRTLTEVIDIEKDQNKDDSEVLYRTVAGITKENGGAEKESDSEGSDEADTSSSNSDTEASKFVNSSRPRDESPNSKKERKKAAKDQQAEKRKSKIKKHVKKRKEKLGSKK</sequence>
<feature type="binding site" evidence="24">
    <location>
        <position position="335"/>
    </location>
    <ligand>
        <name>Mg(2+)</name>
        <dbReference type="ChEBI" id="CHEBI:18420"/>
    </ligand>
</feature>
<evidence type="ECO:0000256" key="7">
    <source>
        <dbReference type="ARBA" id="ARBA00022517"/>
    </source>
</evidence>
<dbReference type="SMART" id="SM00090">
    <property type="entry name" value="RIO"/>
    <property type="match status" value="1"/>
</dbReference>